<dbReference type="InterPro" id="IPR011765">
    <property type="entry name" value="Pept_M16_N"/>
</dbReference>
<keyword evidence="4" id="KW-0479">Metal-binding</keyword>
<dbReference type="GO" id="GO:0046872">
    <property type="term" value="F:metal ion binding"/>
    <property type="evidence" value="ECO:0007669"/>
    <property type="project" value="UniProtKB-KW"/>
</dbReference>
<reference evidence="11 12" key="1">
    <citation type="submission" date="2019-09" db="EMBL/GenBank/DDBJ databases">
        <authorList>
            <person name="Chandra G."/>
            <person name="Truman W A."/>
        </authorList>
    </citation>
    <scope>NUCLEOTIDE SEQUENCE [LARGE SCALE GENOMIC DNA]</scope>
    <source>
        <strain evidence="11">PS631</strain>
    </source>
</reference>
<dbReference type="AlphaFoldDB" id="A0A5E6TA88"/>
<sequence>MTSSATPLSASQTVLTQPPLQSFKLDNGLQVYLRQDHRAPLVSAQLWYHVGSSYEPAGQSGLSHLLEHLMFEGSSKLASGQYSKLLTLLGGDPNAFTSEDATCFPVTLPVSRLEIVLEAMADAMGTARFEQSTFEREVQVVLAERRLQTDQSPLAIALERDRLLAHGSSPYATPIIGHQADVESLTAQAARRWYQNWYQPANATLVVVGDIDLARLRRYVERHFAAVARAQVPFNRRPTGPTALQSRSQTVALAQMREGLIMNFNVPSQATAVDEQESCALRLIPELMMNGVSSRLYRQLVNRRQLIQAMRAEYRHLMRGDSLMSFFMFSNPQQGTPQQAGEVVLDELQVLAQTAPSEAELERAKARLLANLVFGRDMISQQADAIGRYAAIGVDPAFLDREQHAIEQISADAVRHAALSYLTRDRLSITYMMPQEQTHD</sequence>
<evidence type="ECO:0000256" key="5">
    <source>
        <dbReference type="ARBA" id="ARBA00022801"/>
    </source>
</evidence>
<evidence type="ECO:0000256" key="6">
    <source>
        <dbReference type="ARBA" id="ARBA00022833"/>
    </source>
</evidence>
<dbReference type="GO" id="GO:0006508">
    <property type="term" value="P:proteolysis"/>
    <property type="evidence" value="ECO:0007669"/>
    <property type="project" value="UniProtKB-KW"/>
</dbReference>
<dbReference type="EC" id="3.4.24.-" evidence="11"/>
<evidence type="ECO:0000313" key="11">
    <source>
        <dbReference type="EMBL" id="VVM84798.1"/>
    </source>
</evidence>
<dbReference type="GO" id="GO:0004222">
    <property type="term" value="F:metalloendopeptidase activity"/>
    <property type="evidence" value="ECO:0007669"/>
    <property type="project" value="InterPro"/>
</dbReference>
<dbReference type="InterPro" id="IPR001431">
    <property type="entry name" value="Pept_M16_Zn_BS"/>
</dbReference>
<gene>
    <name evidence="11" type="ORF">PS631_02527</name>
</gene>
<feature type="domain" description="Peptidase M16 N-terminal" evidence="9">
    <location>
        <begin position="31"/>
        <end position="149"/>
    </location>
</feature>
<dbReference type="Pfam" id="PF00675">
    <property type="entry name" value="Peptidase_M16"/>
    <property type="match status" value="1"/>
</dbReference>
<keyword evidence="3 11" id="KW-0645">Protease</keyword>
<dbReference type="PANTHER" id="PTHR43690:SF17">
    <property type="entry name" value="PROTEIN YHJJ"/>
    <property type="match status" value="1"/>
</dbReference>
<feature type="domain" description="Peptidase M16 C-terminal" evidence="10">
    <location>
        <begin position="184"/>
        <end position="368"/>
    </location>
</feature>
<evidence type="ECO:0000259" key="10">
    <source>
        <dbReference type="Pfam" id="PF05193"/>
    </source>
</evidence>
<dbReference type="InterPro" id="IPR050626">
    <property type="entry name" value="Peptidase_M16"/>
</dbReference>
<proteinExistence type="inferred from homology"/>
<dbReference type="PROSITE" id="PS00143">
    <property type="entry name" value="INSULINASE"/>
    <property type="match status" value="1"/>
</dbReference>
<dbReference type="Proteomes" id="UP000399692">
    <property type="component" value="Unassembled WGS sequence"/>
</dbReference>
<evidence type="ECO:0000256" key="8">
    <source>
        <dbReference type="RuleBase" id="RU004447"/>
    </source>
</evidence>
<dbReference type="Pfam" id="PF05193">
    <property type="entry name" value="Peptidase_M16_C"/>
    <property type="match status" value="1"/>
</dbReference>
<evidence type="ECO:0000256" key="3">
    <source>
        <dbReference type="ARBA" id="ARBA00022670"/>
    </source>
</evidence>
<evidence type="ECO:0000256" key="4">
    <source>
        <dbReference type="ARBA" id="ARBA00022723"/>
    </source>
</evidence>
<evidence type="ECO:0000256" key="2">
    <source>
        <dbReference type="ARBA" id="ARBA00007261"/>
    </source>
</evidence>
<dbReference type="InterPro" id="IPR007863">
    <property type="entry name" value="Peptidase_M16_C"/>
</dbReference>
<dbReference type="RefSeq" id="WP_150570387.1">
    <property type="nucleotide sequence ID" value="NZ_CABVHF010000007.1"/>
</dbReference>
<evidence type="ECO:0000256" key="1">
    <source>
        <dbReference type="ARBA" id="ARBA00001947"/>
    </source>
</evidence>
<dbReference type="Gene3D" id="3.30.830.10">
    <property type="entry name" value="Metalloenzyme, LuxS/M16 peptidase-like"/>
    <property type="match status" value="2"/>
</dbReference>
<dbReference type="EMBL" id="CABVHF010000007">
    <property type="protein sequence ID" value="VVM84798.1"/>
    <property type="molecule type" value="Genomic_DNA"/>
</dbReference>
<dbReference type="OrthoDB" id="9811314at2"/>
<dbReference type="SUPFAM" id="SSF63411">
    <property type="entry name" value="LuxS/MPP-like metallohydrolase"/>
    <property type="match status" value="2"/>
</dbReference>
<keyword evidence="5 11" id="KW-0378">Hydrolase</keyword>
<keyword evidence="7" id="KW-0482">Metalloprotease</keyword>
<organism evidence="11 12">
    <name type="scientific">Pseudomonas fluorescens</name>
    <dbReference type="NCBI Taxonomy" id="294"/>
    <lineage>
        <taxon>Bacteria</taxon>
        <taxon>Pseudomonadati</taxon>
        <taxon>Pseudomonadota</taxon>
        <taxon>Gammaproteobacteria</taxon>
        <taxon>Pseudomonadales</taxon>
        <taxon>Pseudomonadaceae</taxon>
        <taxon>Pseudomonas</taxon>
    </lineage>
</organism>
<accession>A0A5E6TA88</accession>
<name>A0A5E6TA88_PSEFL</name>
<evidence type="ECO:0000259" key="9">
    <source>
        <dbReference type="Pfam" id="PF00675"/>
    </source>
</evidence>
<dbReference type="PANTHER" id="PTHR43690">
    <property type="entry name" value="NARDILYSIN"/>
    <property type="match status" value="1"/>
</dbReference>
<dbReference type="InterPro" id="IPR011249">
    <property type="entry name" value="Metalloenz_LuxS/M16"/>
</dbReference>
<evidence type="ECO:0000256" key="7">
    <source>
        <dbReference type="ARBA" id="ARBA00023049"/>
    </source>
</evidence>
<comment type="similarity">
    <text evidence="2 8">Belongs to the peptidase M16 family.</text>
</comment>
<comment type="cofactor">
    <cofactor evidence="1">
        <name>Zn(2+)</name>
        <dbReference type="ChEBI" id="CHEBI:29105"/>
    </cofactor>
</comment>
<evidence type="ECO:0000313" key="12">
    <source>
        <dbReference type="Proteomes" id="UP000399692"/>
    </source>
</evidence>
<protein>
    <submittedName>
        <fullName evidence="11">Putative zinc protease</fullName>
        <ecNumber evidence="11">3.4.24.-</ecNumber>
    </submittedName>
</protein>
<keyword evidence="6" id="KW-0862">Zinc</keyword>